<name>A0A4Q2JXL3_9ACTN</name>
<evidence type="ECO:0000313" key="5">
    <source>
        <dbReference type="Proteomes" id="UP000293345"/>
    </source>
</evidence>
<keyword evidence="2" id="KW-0812">Transmembrane</keyword>
<evidence type="ECO:0000256" key="2">
    <source>
        <dbReference type="SAM" id="Phobius"/>
    </source>
</evidence>
<organism evidence="4 5">
    <name type="scientific">Senegalimassilia faecalis</name>
    <dbReference type="NCBI Taxonomy" id="2509433"/>
    <lineage>
        <taxon>Bacteria</taxon>
        <taxon>Bacillati</taxon>
        <taxon>Actinomycetota</taxon>
        <taxon>Coriobacteriia</taxon>
        <taxon>Coriobacteriales</taxon>
        <taxon>Coriobacteriaceae</taxon>
        <taxon>Senegalimassilia</taxon>
    </lineage>
</organism>
<feature type="region of interest" description="Disordered" evidence="1">
    <location>
        <begin position="564"/>
        <end position="602"/>
    </location>
</feature>
<dbReference type="Gene3D" id="1.20.1270.90">
    <property type="entry name" value="AF1782-like"/>
    <property type="match status" value="2"/>
</dbReference>
<dbReference type="SUPFAM" id="SSF158911">
    <property type="entry name" value="NEAT domain-like"/>
    <property type="match status" value="2"/>
</dbReference>
<dbReference type="InterPro" id="IPR037250">
    <property type="entry name" value="NEAT_dom_sf"/>
</dbReference>
<dbReference type="RefSeq" id="WP_129423363.1">
    <property type="nucleotide sequence ID" value="NZ_SDPW01000001.1"/>
</dbReference>
<dbReference type="EMBL" id="SDPW01000001">
    <property type="protein sequence ID" value="RXZ53666.1"/>
    <property type="molecule type" value="Genomic_DNA"/>
</dbReference>
<keyword evidence="5" id="KW-1185">Reference proteome</keyword>
<evidence type="ECO:0000256" key="3">
    <source>
        <dbReference type="SAM" id="SignalP"/>
    </source>
</evidence>
<feature type="chain" id="PRO_5020939703" description="NEAT domain-containing protein" evidence="3">
    <location>
        <begin position="34"/>
        <end position="774"/>
    </location>
</feature>
<comment type="caution">
    <text evidence="4">The sequence shown here is derived from an EMBL/GenBank/DDBJ whole genome shotgun (WGS) entry which is preliminary data.</text>
</comment>
<evidence type="ECO:0000313" key="4">
    <source>
        <dbReference type="EMBL" id="RXZ53666.1"/>
    </source>
</evidence>
<evidence type="ECO:0000256" key="1">
    <source>
        <dbReference type="SAM" id="MobiDB-lite"/>
    </source>
</evidence>
<proteinExistence type="predicted"/>
<keyword evidence="2" id="KW-0472">Membrane</keyword>
<accession>A0A4Q2JXL3</accession>
<dbReference type="Gene3D" id="2.60.40.1850">
    <property type="match status" value="2"/>
</dbReference>
<gene>
    <name evidence="4" type="ORF">ET524_03520</name>
</gene>
<keyword evidence="2" id="KW-1133">Transmembrane helix</keyword>
<dbReference type="Proteomes" id="UP000293345">
    <property type="component" value="Unassembled WGS sequence"/>
</dbReference>
<reference evidence="4 5" key="1">
    <citation type="submission" date="2019-01" db="EMBL/GenBank/DDBJ databases">
        <title>Senegalimassilia sp. nov. KGMB04484 isolated human feces.</title>
        <authorList>
            <person name="Han K.-I."/>
            <person name="Kim J.-S."/>
            <person name="Lee K.C."/>
            <person name="Suh M.K."/>
            <person name="Eom M.K."/>
            <person name="Lee J.H."/>
            <person name="Park S.-H."/>
            <person name="Kang S.W."/>
            <person name="Park J.-E."/>
            <person name="Oh B.S."/>
            <person name="Yu S.Y."/>
            <person name="Choi S.-H."/>
            <person name="Lee D.H."/>
            <person name="Yoon H."/>
            <person name="Kim B.-Y."/>
            <person name="Lee J.H."/>
            <person name="Lee J.-S."/>
        </authorList>
    </citation>
    <scope>NUCLEOTIDE SEQUENCE [LARGE SCALE GENOMIC DNA]</scope>
    <source>
        <strain evidence="4 5">KGMB04484</strain>
    </source>
</reference>
<feature type="signal peptide" evidence="3">
    <location>
        <begin position="1"/>
        <end position="33"/>
    </location>
</feature>
<dbReference type="AlphaFoldDB" id="A0A4Q2JXL3"/>
<dbReference type="OrthoDB" id="3199633at2"/>
<protein>
    <recommendedName>
        <fullName evidence="6">NEAT domain-containing protein</fullName>
    </recommendedName>
</protein>
<feature type="transmembrane region" description="Helical" evidence="2">
    <location>
        <begin position="745"/>
        <end position="766"/>
    </location>
</feature>
<keyword evidence="3" id="KW-0732">Signal</keyword>
<evidence type="ECO:0008006" key="6">
    <source>
        <dbReference type="Google" id="ProtNLM"/>
    </source>
</evidence>
<sequence>MKQEMRYSVVRRGTSLVLAATLATGMVPAIALAQDAGNDGATPVALSGEGQQKQYDLEVGKAYTVNVAYDAEGSMAAMVKQMIGKYFGNQVDIVAQADGTYNVVVGFAEYSAAIGDMTVNGNKISQSADHTYTFNVSSLDDVIKANIVIGGAMAGMFPAGIDYTMTLDTSTLPIKEADAAYETGFKLFFKGEDATSKYGGSFQDKVKVTPAKNGYTVELTANSLGAGNTLGDITFAGVKVPKVVHEDGSATYSLPLPGVDGTYNITFGYTLKAGPTGLMTNLHPFQLVIGDATPKPSSVDRTGLTSKIVVAEKALAAGGKTDGANAALQKAIDDAYVAVDSANATDDSIANAITALSASVEAFNNPGGTKPKPGQDEQQVDKTALNVAIAKAKAIERGNKTDKAFAALQEAIAIAEKAAANDKIPQAGVNAATEQLNAAIEAFDNSADKPSSSKADFKLEQGKEYTVPAKLVKADGSDSMAAQYFEQNATVVWDGAHYKVRFGITAAGAEYIKGVSHAGADATSLGNNQYEVTVDSLAEAIELTFGLSTPVGDMQQTAYLSMDTTSLPTTSGEPIKPSNPNDNAGNNGGNNSGTTTTDPAGQKAEQGFQVGHTYQVPVSWLKQNSSETSMAAKYFGDTALVRPQSDGTFKVSFSATSEGASHIISLAYNGSTLAKSGNQYTVSIPKADSDTVVPISMTIKEMEQLGGGAQVADMHLKLSQAKDLGTGQDSVVASSSTTMAQTGDVAAGVAGAAAVAALVAGGVAVASRRRSKRQ</sequence>